<sequence>MSTNEDKQDTPAISLTAACSGSCHGPVGPAGDADAGEDTKEDIQKDTTALAGPWLLSFIMVLFRTYESGPIKNRAILPFLDTITHSRY</sequence>
<accession>A0ABR6VJH4</accession>
<dbReference type="RefSeq" id="WP_186503033.1">
    <property type="nucleotide sequence ID" value="NZ_JACOGK010000015.1"/>
</dbReference>
<reference evidence="2 3" key="1">
    <citation type="submission" date="2020-08" db="EMBL/GenBank/DDBJ databases">
        <authorList>
            <person name="Liu C."/>
            <person name="Sun Q."/>
        </authorList>
    </citation>
    <scope>NUCLEOTIDE SEQUENCE [LARGE SCALE GENOMIC DNA]</scope>
    <source>
        <strain evidence="2 3">NSJ-59</strain>
    </source>
</reference>
<protein>
    <submittedName>
        <fullName evidence="2">Uncharacterized protein</fullName>
    </submittedName>
</protein>
<comment type="caution">
    <text evidence="2">The sequence shown here is derived from an EMBL/GenBank/DDBJ whole genome shotgun (WGS) entry which is preliminary data.</text>
</comment>
<dbReference type="EMBL" id="JACOGK010000015">
    <property type="protein sequence ID" value="MBC3536880.1"/>
    <property type="molecule type" value="Genomic_DNA"/>
</dbReference>
<feature type="region of interest" description="Disordered" evidence="1">
    <location>
        <begin position="19"/>
        <end position="44"/>
    </location>
</feature>
<proteinExistence type="predicted"/>
<keyword evidence="3" id="KW-1185">Reference proteome</keyword>
<gene>
    <name evidence="2" type="ORF">H8J70_06420</name>
</gene>
<evidence type="ECO:0000313" key="3">
    <source>
        <dbReference type="Proteomes" id="UP000606870"/>
    </source>
</evidence>
<name>A0ABR6VJH4_9FIRM</name>
<evidence type="ECO:0000313" key="2">
    <source>
        <dbReference type="EMBL" id="MBC3536880.1"/>
    </source>
</evidence>
<evidence type="ECO:0000256" key="1">
    <source>
        <dbReference type="SAM" id="MobiDB-lite"/>
    </source>
</evidence>
<organism evidence="2 3">
    <name type="scientific">Megasphaera hominis</name>
    <dbReference type="NCBI Taxonomy" id="159836"/>
    <lineage>
        <taxon>Bacteria</taxon>
        <taxon>Bacillati</taxon>
        <taxon>Bacillota</taxon>
        <taxon>Negativicutes</taxon>
        <taxon>Veillonellales</taxon>
        <taxon>Veillonellaceae</taxon>
        <taxon>Megasphaera</taxon>
    </lineage>
</organism>
<dbReference type="Proteomes" id="UP000606870">
    <property type="component" value="Unassembled WGS sequence"/>
</dbReference>